<keyword evidence="2" id="KW-1133">Transmembrane helix</keyword>
<dbReference type="Proteomes" id="UP000295727">
    <property type="component" value="Chromosome 1"/>
</dbReference>
<accession>A0A4V1AYM9</accession>
<feature type="region of interest" description="Disordered" evidence="1">
    <location>
        <begin position="64"/>
        <end position="92"/>
    </location>
</feature>
<evidence type="ECO:0000313" key="4">
    <source>
        <dbReference type="Proteomes" id="UP000295727"/>
    </source>
</evidence>
<reference evidence="3 4" key="1">
    <citation type="submission" date="2019-03" db="EMBL/GenBank/DDBJ databases">
        <title>Paraburkholderia sp. 7MH5, isolated from subtropical forest soil.</title>
        <authorList>
            <person name="Gao Z.-H."/>
            <person name="Qiu L.-H."/>
        </authorList>
    </citation>
    <scope>NUCLEOTIDE SEQUENCE [LARGE SCALE GENOMIC DNA]</scope>
    <source>
        <strain evidence="3 4">7MH5</strain>
    </source>
</reference>
<evidence type="ECO:0000313" key="3">
    <source>
        <dbReference type="EMBL" id="QBQ96332.1"/>
    </source>
</evidence>
<dbReference type="OrthoDB" id="5289858at2"/>
<dbReference type="InterPro" id="IPR021847">
    <property type="entry name" value="DUF3443"/>
</dbReference>
<gene>
    <name evidence="3" type="ORF">E1956_03520</name>
</gene>
<keyword evidence="2" id="KW-0812">Transmembrane</keyword>
<sequence>MAAAGVAGRRQHVRYPITNGRRRVSNYGIPNALVRALREPRSFLLAVLLALAAGLAACGGGGGSSSSGSSSGGSGGSSSSGGNGTASLPAGPQQQPIAATAANTVPVTVNSGINSNFPNIPTVTVTVCVPGTGNCQTITNVQVDTASFGLRLVASALGSFNNTLPTTTSNGSTLAECTAFADGYTWGTVRSADVKVGGETASNIPIQVIGDLATSTVPQACASFGPSQNSTQAIGANGILGIGVSPWDCGANCANSASTSTYYACPSGGNCTNTAVALTSQVTNPVSKFAVDNNGVILQMPPISNNGQASATGTLVFGIGTQSNNAIPTSVQRFATSQWGDMTGSYNGQALRETFLDSGSNGIFFNDSAIAQCGGNLGTFYCPATPLTLNATLTDVNNASGTVSFNVVSASVLLNGGTNFALNDLAGQFGSSTSLDLGLPFFYGRYVYYGQDQAINGGTQTPYVAF</sequence>
<dbReference type="KEGG" id="ppai:E1956_03520"/>
<dbReference type="EMBL" id="CP038148">
    <property type="protein sequence ID" value="QBQ96332.1"/>
    <property type="molecule type" value="Genomic_DNA"/>
</dbReference>
<keyword evidence="2" id="KW-0472">Membrane</keyword>
<organism evidence="3 4">
    <name type="scientific">Paraburkholderia pallida</name>
    <dbReference type="NCBI Taxonomy" id="2547399"/>
    <lineage>
        <taxon>Bacteria</taxon>
        <taxon>Pseudomonadati</taxon>
        <taxon>Pseudomonadota</taxon>
        <taxon>Betaproteobacteria</taxon>
        <taxon>Burkholderiales</taxon>
        <taxon>Burkholderiaceae</taxon>
        <taxon>Paraburkholderia</taxon>
    </lineage>
</organism>
<dbReference type="Pfam" id="PF11925">
    <property type="entry name" value="DUF3443"/>
    <property type="match status" value="1"/>
</dbReference>
<dbReference type="AlphaFoldDB" id="A0A4V1AYM9"/>
<evidence type="ECO:0000256" key="2">
    <source>
        <dbReference type="SAM" id="Phobius"/>
    </source>
</evidence>
<proteinExistence type="predicted"/>
<protein>
    <submittedName>
        <fullName evidence="3">DUF3443 domain-containing protein</fullName>
    </submittedName>
</protein>
<feature type="compositionally biased region" description="Gly residues" evidence="1">
    <location>
        <begin position="64"/>
        <end position="84"/>
    </location>
</feature>
<feature type="transmembrane region" description="Helical" evidence="2">
    <location>
        <begin position="43"/>
        <end position="62"/>
    </location>
</feature>
<evidence type="ECO:0000256" key="1">
    <source>
        <dbReference type="SAM" id="MobiDB-lite"/>
    </source>
</evidence>
<keyword evidence="4" id="KW-1185">Reference proteome</keyword>
<name>A0A4V1AYM9_9BURK</name>